<proteinExistence type="inferred from homology"/>
<comment type="similarity">
    <text evidence="1">Belongs to the FLZ family.</text>
</comment>
<evidence type="ECO:0000256" key="3">
    <source>
        <dbReference type="ARBA" id="ARBA00022771"/>
    </source>
</evidence>
<comment type="caution">
    <text evidence="6">The sequence shown here is derived from an EMBL/GenBank/DDBJ whole genome shotgun (WGS) entry which is preliminary data.</text>
</comment>
<dbReference type="InterPro" id="IPR007650">
    <property type="entry name" value="Zf-FLZ_dom"/>
</dbReference>
<keyword evidence="7" id="KW-1185">Reference proteome</keyword>
<protein>
    <recommendedName>
        <fullName evidence="5">FLZ-type domain-containing protein</fullName>
    </recommendedName>
</protein>
<evidence type="ECO:0000256" key="1">
    <source>
        <dbReference type="ARBA" id="ARBA00009374"/>
    </source>
</evidence>
<feature type="zinc finger region" description="FLZ-type" evidence="4">
    <location>
        <begin position="62"/>
        <end position="106"/>
    </location>
</feature>
<keyword evidence="3" id="KW-0863">Zinc-finger</keyword>
<evidence type="ECO:0000256" key="4">
    <source>
        <dbReference type="PROSITE-ProRule" id="PRU01131"/>
    </source>
</evidence>
<dbReference type="EMBL" id="JBBPBN010000004">
    <property type="protein sequence ID" value="KAK9039994.1"/>
    <property type="molecule type" value="Genomic_DNA"/>
</dbReference>
<dbReference type="InterPro" id="IPR044533">
    <property type="entry name" value="FLZ1/2/3"/>
</dbReference>
<dbReference type="PANTHER" id="PTHR46057:SF9">
    <property type="entry name" value="FCS-LIKE ZINC FINGER 1"/>
    <property type="match status" value="1"/>
</dbReference>
<dbReference type="Pfam" id="PF04570">
    <property type="entry name" value="zf-FLZ"/>
    <property type="match status" value="1"/>
</dbReference>
<gene>
    <name evidence="6" type="ORF">V6N11_015175</name>
</gene>
<evidence type="ECO:0000313" key="6">
    <source>
        <dbReference type="EMBL" id="KAK9039994.1"/>
    </source>
</evidence>
<evidence type="ECO:0000313" key="7">
    <source>
        <dbReference type="Proteomes" id="UP001396334"/>
    </source>
</evidence>
<keyword evidence="2" id="KW-0479">Metal-binding</keyword>
<evidence type="ECO:0000256" key="2">
    <source>
        <dbReference type="ARBA" id="ARBA00022723"/>
    </source>
</evidence>
<feature type="domain" description="FLZ-type" evidence="5">
    <location>
        <begin position="62"/>
        <end position="106"/>
    </location>
</feature>
<dbReference type="PANTHER" id="PTHR46057">
    <property type="entry name" value="FCS-LIKE ZINC FINGER 1-RELATED"/>
    <property type="match status" value="1"/>
</dbReference>
<organism evidence="6 7">
    <name type="scientific">Hibiscus sabdariffa</name>
    <name type="common">roselle</name>
    <dbReference type="NCBI Taxonomy" id="183260"/>
    <lineage>
        <taxon>Eukaryota</taxon>
        <taxon>Viridiplantae</taxon>
        <taxon>Streptophyta</taxon>
        <taxon>Embryophyta</taxon>
        <taxon>Tracheophyta</taxon>
        <taxon>Spermatophyta</taxon>
        <taxon>Magnoliopsida</taxon>
        <taxon>eudicotyledons</taxon>
        <taxon>Gunneridae</taxon>
        <taxon>Pentapetalae</taxon>
        <taxon>rosids</taxon>
        <taxon>malvids</taxon>
        <taxon>Malvales</taxon>
        <taxon>Malvaceae</taxon>
        <taxon>Malvoideae</taxon>
        <taxon>Hibiscus</taxon>
    </lineage>
</organism>
<dbReference type="PROSITE" id="PS51795">
    <property type="entry name" value="ZF_FLZ"/>
    <property type="match status" value="1"/>
</dbReference>
<evidence type="ECO:0000259" key="5">
    <source>
        <dbReference type="PROSITE" id="PS51795"/>
    </source>
</evidence>
<keyword evidence="3" id="KW-0862">Zinc</keyword>
<dbReference type="Proteomes" id="UP001396334">
    <property type="component" value="Unassembled WGS sequence"/>
</dbReference>
<accession>A0ABR2TRV2</accession>
<reference evidence="6 7" key="1">
    <citation type="journal article" date="2024" name="G3 (Bethesda)">
        <title>Genome assembly of Hibiscus sabdariffa L. provides insights into metabolisms of medicinal natural products.</title>
        <authorList>
            <person name="Kim T."/>
        </authorList>
    </citation>
    <scope>NUCLEOTIDE SEQUENCE [LARGE SCALE GENOMIC DNA]</scope>
    <source>
        <strain evidence="6">TK-2024</strain>
        <tissue evidence="6">Old leaves</tissue>
    </source>
</reference>
<sequence length="182" mass="20871">MEVGCSGRSHCQNPKQRTGFFSRFLCYTRNSDDDSSSHKNVCSSDVSSMSYGCRYKDRRQPHFLQASFLCEKLLGGNKDIFMYRGDMPFCSEECRYKQIAIDEVNEKRFKLSANFKALHTGTAVAAQNGKIGKRGRGRIADDVYLQQPVEHIWRQIWLRSSEYREFTCSLYSTRSTVGPKGS</sequence>
<name>A0ABR2TRV2_9ROSI</name>